<dbReference type="AlphaFoldDB" id="A0A844XC98"/>
<reference evidence="1 2" key="1">
    <citation type="submission" date="2019-12" db="EMBL/GenBank/DDBJ databases">
        <authorList>
            <person name="Lee S.D."/>
        </authorList>
    </citation>
    <scope>NUCLEOTIDE SEQUENCE [LARGE SCALE GENOMIC DNA]</scope>
    <source>
        <strain evidence="1 2">GH3-10</strain>
    </source>
</reference>
<proteinExistence type="predicted"/>
<dbReference type="Proteomes" id="UP000461409">
    <property type="component" value="Unassembled WGS sequence"/>
</dbReference>
<organism evidence="1 2">
    <name type="scientific">Aurantiacibacter rhizosphaerae</name>
    <dbReference type="NCBI Taxonomy" id="2691582"/>
    <lineage>
        <taxon>Bacteria</taxon>
        <taxon>Pseudomonadati</taxon>
        <taxon>Pseudomonadota</taxon>
        <taxon>Alphaproteobacteria</taxon>
        <taxon>Sphingomonadales</taxon>
        <taxon>Erythrobacteraceae</taxon>
        <taxon>Aurantiacibacter</taxon>
    </lineage>
</organism>
<dbReference type="RefSeq" id="WP_160484735.1">
    <property type="nucleotide sequence ID" value="NZ_WUBR01000001.1"/>
</dbReference>
<protein>
    <submittedName>
        <fullName evidence="1">Uncharacterized protein</fullName>
    </submittedName>
</protein>
<accession>A0A844XC98</accession>
<keyword evidence="2" id="KW-1185">Reference proteome</keyword>
<sequence>MSFAAEAARFQAELAEDSRSSVLSNLFEYIVQESQDGRAPKEIEIAMEVFGKSATFDTAKSSMVRSHMHRLRQRLDKHYDGEPGPRLVIPKGEYRLYLDDMPDAEDAAQDGKAATIAPFWQRANVPWPKVALAALAMGAVVLTLAIALSARQTPRPPLADTRLWAPLAANGSETVIAVGDLFMVGESDGGGQVQRVMLHPDIQSPGDLSTHLLSHPEQEGRLLDRDIRRVPVAEAESALRILQLVSDLQPASRDTLVIPASSLSQDVVDAHNVIFIQYFSQLGALRSPVLQYSSFEPTGQFHEIRDKTTGQIYTARGAPREEGGAQSSIYDYGYIASFPGPSGKRNTIISGADDAGLSQMLQLVTDDRVLERLDEVLGDETAFEALYEVRVAGGLRYDYRLVTARPIRTATTVAHAM</sequence>
<comment type="caution">
    <text evidence="1">The sequence shown here is derived from an EMBL/GenBank/DDBJ whole genome shotgun (WGS) entry which is preliminary data.</text>
</comment>
<reference evidence="1 2" key="2">
    <citation type="submission" date="2020-02" db="EMBL/GenBank/DDBJ databases">
        <title>Erythrobacter dongmakensis sp. nov., isolated from a tidal mudflat.</title>
        <authorList>
            <person name="Kim I.S."/>
        </authorList>
    </citation>
    <scope>NUCLEOTIDE SEQUENCE [LARGE SCALE GENOMIC DNA]</scope>
    <source>
        <strain evidence="1 2">GH3-10</strain>
    </source>
</reference>
<name>A0A844XC98_9SPHN</name>
<evidence type="ECO:0000313" key="2">
    <source>
        <dbReference type="Proteomes" id="UP000461409"/>
    </source>
</evidence>
<evidence type="ECO:0000313" key="1">
    <source>
        <dbReference type="EMBL" id="MWV27135.1"/>
    </source>
</evidence>
<dbReference type="EMBL" id="WUBR01000001">
    <property type="protein sequence ID" value="MWV27135.1"/>
    <property type="molecule type" value="Genomic_DNA"/>
</dbReference>
<gene>
    <name evidence="1" type="ORF">GRF63_04375</name>
</gene>